<keyword evidence="1" id="KW-1133">Transmembrane helix</keyword>
<keyword evidence="1" id="KW-0812">Transmembrane</keyword>
<proteinExistence type="predicted"/>
<evidence type="ECO:0000313" key="2">
    <source>
        <dbReference type="EMBL" id="MDS0293407.1"/>
    </source>
</evidence>
<dbReference type="EMBL" id="JAMQOQ010000001">
    <property type="protein sequence ID" value="MDS0293407.1"/>
    <property type="molecule type" value="Genomic_DNA"/>
</dbReference>
<comment type="caution">
    <text evidence="2">The sequence shown here is derived from an EMBL/GenBank/DDBJ whole genome shotgun (WGS) entry which is preliminary data.</text>
</comment>
<gene>
    <name evidence="2" type="ORF">NDI79_04370</name>
</gene>
<accession>A0ABU2FY00</accession>
<organism evidence="2 3">
    <name type="scientific">Halogeometricum luteum</name>
    <dbReference type="NCBI Taxonomy" id="2950537"/>
    <lineage>
        <taxon>Archaea</taxon>
        <taxon>Methanobacteriati</taxon>
        <taxon>Methanobacteriota</taxon>
        <taxon>Stenosarchaea group</taxon>
        <taxon>Halobacteria</taxon>
        <taxon>Halobacteriales</taxon>
        <taxon>Haloferacaceae</taxon>
        <taxon>Halogeometricum</taxon>
    </lineage>
</organism>
<keyword evidence="3" id="KW-1185">Reference proteome</keyword>
<feature type="transmembrane region" description="Helical" evidence="1">
    <location>
        <begin position="54"/>
        <end position="75"/>
    </location>
</feature>
<reference evidence="2 3" key="1">
    <citation type="submission" date="2022-06" db="EMBL/GenBank/DDBJ databases">
        <title>Halogeometricum sp. a new haloarchaeum isolate from saline soil.</title>
        <authorList>
            <person name="Strakova D."/>
            <person name="Galisteo C."/>
            <person name="Sanchez-Porro C."/>
            <person name="Ventosa A."/>
        </authorList>
    </citation>
    <scope>NUCLEOTIDE SEQUENCE [LARGE SCALE GENOMIC DNA]</scope>
    <source>
        <strain evidence="3">S3BR25-2</strain>
    </source>
</reference>
<dbReference type="Proteomes" id="UP001254813">
    <property type="component" value="Unassembled WGS sequence"/>
</dbReference>
<dbReference type="RefSeq" id="WP_310927220.1">
    <property type="nucleotide sequence ID" value="NZ_JAMQOQ010000001.1"/>
</dbReference>
<name>A0ABU2FY00_9EURY</name>
<feature type="transmembrane region" description="Helical" evidence="1">
    <location>
        <begin position="21"/>
        <end position="39"/>
    </location>
</feature>
<evidence type="ECO:0000313" key="3">
    <source>
        <dbReference type="Proteomes" id="UP001254813"/>
    </source>
</evidence>
<protein>
    <submittedName>
        <fullName evidence="2">Uncharacterized protein</fullName>
    </submittedName>
</protein>
<evidence type="ECO:0000256" key="1">
    <source>
        <dbReference type="SAM" id="Phobius"/>
    </source>
</evidence>
<keyword evidence="1" id="KW-0472">Membrane</keyword>
<sequence length="78" mass="8202">MRTDPSETLPAELRPPSTRRWAMRTVGLLLVGAGLWWTLPHAGLALPSAEGEHHLSLAVMGGVSLAHGLVAVAVVDSL</sequence>